<dbReference type="EMBL" id="LGAP01000048">
    <property type="protein sequence ID" value="KOF12622.1"/>
    <property type="molecule type" value="Genomic_DNA"/>
</dbReference>
<evidence type="ECO:0000313" key="2">
    <source>
        <dbReference type="Proteomes" id="UP000037425"/>
    </source>
</evidence>
<comment type="caution">
    <text evidence="1">The sequence shown here is derived from an EMBL/GenBank/DDBJ whole genome shotgun (WGS) entry which is preliminary data.</text>
</comment>
<reference evidence="2" key="1">
    <citation type="submission" date="2015-07" db="EMBL/GenBank/DDBJ databases">
        <title>Whole genome sequence of an Ensifer adhaerens strain isolated from a cave pool in the Wind Cave National Park.</title>
        <authorList>
            <person name="Eng W.W.H."/>
            <person name="Gan H.M."/>
            <person name="Barton H.A."/>
            <person name="Savka M.A."/>
        </authorList>
    </citation>
    <scope>NUCLEOTIDE SEQUENCE [LARGE SCALE GENOMIC DNA]</scope>
    <source>
        <strain evidence="2">SD006</strain>
    </source>
</reference>
<dbReference type="Proteomes" id="UP000037425">
    <property type="component" value="Unassembled WGS sequence"/>
</dbReference>
<dbReference type="AlphaFoldDB" id="A0A0L8BDE3"/>
<gene>
    <name evidence="1" type="ORF">AC244_33385</name>
</gene>
<organism evidence="1 2">
    <name type="scientific">Ensifer adhaerens</name>
    <name type="common">Sinorhizobium morelense</name>
    <dbReference type="NCBI Taxonomy" id="106592"/>
    <lineage>
        <taxon>Bacteria</taxon>
        <taxon>Pseudomonadati</taxon>
        <taxon>Pseudomonadota</taxon>
        <taxon>Alphaproteobacteria</taxon>
        <taxon>Hyphomicrobiales</taxon>
        <taxon>Rhizobiaceae</taxon>
        <taxon>Sinorhizobium/Ensifer group</taxon>
        <taxon>Ensifer</taxon>
    </lineage>
</organism>
<evidence type="ECO:0000313" key="1">
    <source>
        <dbReference type="EMBL" id="KOF12622.1"/>
    </source>
</evidence>
<proteinExistence type="predicted"/>
<accession>A0A0L8BDE3</accession>
<dbReference type="PATRIC" id="fig|106592.7.peg.6169"/>
<protein>
    <submittedName>
        <fullName evidence="1">Uncharacterized protein</fullName>
    </submittedName>
</protein>
<name>A0A0L8BDE3_ENSAD</name>
<sequence>MHPVLIVIEAEFVLSFTLLEEASLVGDQYRIGIGQCIEPTAADDVAQRIGVSATAARMACCRCLFRAAPAWHDSMDIAKPSAPPRRVA</sequence>